<keyword evidence="2 4" id="KW-0479">Metal-binding</keyword>
<evidence type="ECO:0000256" key="4">
    <source>
        <dbReference type="PIRSR" id="PIRSR005902-1"/>
    </source>
</evidence>
<dbReference type="InterPro" id="IPR015991">
    <property type="entry name" value="TatD/YcfH-like"/>
</dbReference>
<dbReference type="InterPro" id="IPR001130">
    <property type="entry name" value="TatD-like"/>
</dbReference>
<feature type="binding site" evidence="4">
    <location>
        <position position="204"/>
    </location>
    <ligand>
        <name>a divalent metal cation</name>
        <dbReference type="ChEBI" id="CHEBI:60240"/>
        <label>1</label>
    </ligand>
</feature>
<evidence type="ECO:0000256" key="3">
    <source>
        <dbReference type="ARBA" id="ARBA00022801"/>
    </source>
</evidence>
<accession>A0A317MX55</accession>
<feature type="binding site" evidence="4">
    <location>
        <position position="93"/>
    </location>
    <ligand>
        <name>a divalent metal cation</name>
        <dbReference type="ChEBI" id="CHEBI:60240"/>
        <label>1</label>
    </ligand>
</feature>
<proteinExistence type="inferred from homology"/>
<evidence type="ECO:0000313" key="6">
    <source>
        <dbReference type="Proteomes" id="UP000246569"/>
    </source>
</evidence>
<feature type="binding site" evidence="4">
    <location>
        <position position="8"/>
    </location>
    <ligand>
        <name>a divalent metal cation</name>
        <dbReference type="ChEBI" id="CHEBI:60240"/>
        <label>1</label>
    </ligand>
</feature>
<dbReference type="Gene3D" id="3.20.20.140">
    <property type="entry name" value="Metal-dependent hydrolases"/>
    <property type="match status" value="1"/>
</dbReference>
<evidence type="ECO:0000256" key="2">
    <source>
        <dbReference type="ARBA" id="ARBA00022723"/>
    </source>
</evidence>
<evidence type="ECO:0000256" key="1">
    <source>
        <dbReference type="ARBA" id="ARBA00009275"/>
    </source>
</evidence>
<dbReference type="PROSITE" id="PS01137">
    <property type="entry name" value="TATD_1"/>
    <property type="match status" value="1"/>
</dbReference>
<dbReference type="EMBL" id="QGTJ01000010">
    <property type="protein sequence ID" value="PWV59549.1"/>
    <property type="molecule type" value="Genomic_DNA"/>
</dbReference>
<dbReference type="PIRSF" id="PIRSF005902">
    <property type="entry name" value="DNase_TatD"/>
    <property type="match status" value="1"/>
</dbReference>
<dbReference type="GO" id="GO:0004536">
    <property type="term" value="F:DNA nuclease activity"/>
    <property type="evidence" value="ECO:0007669"/>
    <property type="project" value="InterPro"/>
</dbReference>
<sequence>MLVDSHCHLDRLRLDAFGGSLAAALDSARQAGVGHFLCVAVALEDWPAMVESVAAFDDVSLSVGVHPSEEGRAPTLSELVRLARTPRVVAIGETGLDYHYGPERAELQREWFRIHVRVARETGKPLIVHTREAREDTLAILREEGAAEVGGVLHCFTEDWEMAQRALDLNFHISFSGIVTFRSAAQIQEVARRLPAERMLVETDSPYLAPVPHRGKPNHPAWVREVAAFVAELRGETAEQVAATTTNNFFRLFRDAVPSAHAPL</sequence>
<dbReference type="GO" id="GO:0046872">
    <property type="term" value="F:metal ion binding"/>
    <property type="evidence" value="ECO:0007669"/>
    <property type="project" value="UniProtKB-KW"/>
</dbReference>
<dbReference type="Proteomes" id="UP000246569">
    <property type="component" value="Unassembled WGS sequence"/>
</dbReference>
<protein>
    <submittedName>
        <fullName evidence="5">TatD DNase family protein</fullName>
    </submittedName>
</protein>
<feature type="binding site" evidence="4">
    <location>
        <position position="129"/>
    </location>
    <ligand>
        <name>a divalent metal cation</name>
        <dbReference type="ChEBI" id="CHEBI:60240"/>
        <label>2</label>
    </ligand>
</feature>
<reference evidence="5 6" key="1">
    <citation type="submission" date="2018-05" db="EMBL/GenBank/DDBJ databases">
        <title>Genomic Encyclopedia of Type Strains, Phase IV (KMG-IV): sequencing the most valuable type-strain genomes for metagenomic binning, comparative biology and taxonomic classification.</title>
        <authorList>
            <person name="Goeker M."/>
        </authorList>
    </citation>
    <scope>NUCLEOTIDE SEQUENCE [LARGE SCALE GENOMIC DNA]</scope>
    <source>
        <strain evidence="5 6">DSM 23606</strain>
    </source>
</reference>
<dbReference type="InterPro" id="IPR032466">
    <property type="entry name" value="Metal_Hydrolase"/>
</dbReference>
<organism evidence="5 6">
    <name type="scientific">Plasticicumulans acidivorans</name>
    <dbReference type="NCBI Taxonomy" id="886464"/>
    <lineage>
        <taxon>Bacteria</taxon>
        <taxon>Pseudomonadati</taxon>
        <taxon>Pseudomonadota</taxon>
        <taxon>Gammaproteobacteria</taxon>
        <taxon>Candidatus Competibacteraceae</taxon>
        <taxon>Plasticicumulans</taxon>
    </lineage>
</organism>
<dbReference type="GO" id="GO:0005829">
    <property type="term" value="C:cytosol"/>
    <property type="evidence" value="ECO:0007669"/>
    <property type="project" value="TreeGrafter"/>
</dbReference>
<dbReference type="RefSeq" id="WP_110019599.1">
    <property type="nucleotide sequence ID" value="NZ_QGTJ01000010.1"/>
</dbReference>
<keyword evidence="6" id="KW-1185">Reference proteome</keyword>
<comment type="similarity">
    <text evidence="1">Belongs to the metallo-dependent hydrolases superfamily. TatD-type hydrolase family.</text>
</comment>
<keyword evidence="3" id="KW-0378">Hydrolase</keyword>
<dbReference type="PROSITE" id="PS01090">
    <property type="entry name" value="TATD_2"/>
    <property type="match status" value="1"/>
</dbReference>
<dbReference type="InterPro" id="IPR018228">
    <property type="entry name" value="DNase_TatD-rel_CS"/>
</dbReference>
<dbReference type="AlphaFoldDB" id="A0A317MX55"/>
<dbReference type="Pfam" id="PF01026">
    <property type="entry name" value="TatD_DNase"/>
    <property type="match status" value="1"/>
</dbReference>
<dbReference type="NCBIfam" id="TIGR00010">
    <property type="entry name" value="YchF/TatD family DNA exonuclease"/>
    <property type="match status" value="1"/>
</dbReference>
<evidence type="ECO:0000313" key="5">
    <source>
        <dbReference type="EMBL" id="PWV59549.1"/>
    </source>
</evidence>
<dbReference type="FunFam" id="3.20.20.140:FF:000005">
    <property type="entry name" value="TatD family hydrolase"/>
    <property type="match status" value="1"/>
</dbReference>
<feature type="binding site" evidence="4">
    <location>
        <position position="6"/>
    </location>
    <ligand>
        <name>a divalent metal cation</name>
        <dbReference type="ChEBI" id="CHEBI:60240"/>
        <label>1</label>
    </ligand>
</feature>
<gene>
    <name evidence="5" type="ORF">C7443_11094</name>
</gene>
<feature type="binding site" evidence="4">
    <location>
        <position position="154"/>
    </location>
    <ligand>
        <name>a divalent metal cation</name>
        <dbReference type="ChEBI" id="CHEBI:60240"/>
        <label>2</label>
    </ligand>
</feature>
<dbReference type="CDD" id="cd01310">
    <property type="entry name" value="TatD_DNAse"/>
    <property type="match status" value="1"/>
</dbReference>
<dbReference type="GO" id="GO:0016788">
    <property type="term" value="F:hydrolase activity, acting on ester bonds"/>
    <property type="evidence" value="ECO:0007669"/>
    <property type="project" value="InterPro"/>
</dbReference>
<dbReference type="SUPFAM" id="SSF51556">
    <property type="entry name" value="Metallo-dependent hydrolases"/>
    <property type="match status" value="1"/>
</dbReference>
<dbReference type="PANTHER" id="PTHR46124:SF2">
    <property type="entry name" value="D-AMINOACYL-TRNA DEACYLASE"/>
    <property type="match status" value="1"/>
</dbReference>
<dbReference type="PANTHER" id="PTHR46124">
    <property type="entry name" value="D-AMINOACYL-TRNA DEACYLASE"/>
    <property type="match status" value="1"/>
</dbReference>
<name>A0A317MX55_9GAMM</name>
<comment type="caution">
    <text evidence="5">The sequence shown here is derived from an EMBL/GenBank/DDBJ whole genome shotgun (WGS) entry which is preliminary data.</text>
</comment>
<dbReference type="OrthoDB" id="9810005at2"/>